<accession>A0A6S6U0G8</accession>
<protein>
    <submittedName>
        <fullName evidence="1">Uncharacterized protein</fullName>
    </submittedName>
</protein>
<dbReference type="AlphaFoldDB" id="A0A6S6U0G8"/>
<organism evidence="1">
    <name type="scientific">uncultured Sulfurovum sp</name>
    <dbReference type="NCBI Taxonomy" id="269237"/>
    <lineage>
        <taxon>Bacteria</taxon>
        <taxon>Pseudomonadati</taxon>
        <taxon>Campylobacterota</taxon>
        <taxon>Epsilonproteobacteria</taxon>
        <taxon>Campylobacterales</taxon>
        <taxon>Sulfurovaceae</taxon>
        <taxon>Sulfurovum</taxon>
        <taxon>environmental samples</taxon>
    </lineage>
</organism>
<evidence type="ECO:0000313" key="1">
    <source>
        <dbReference type="EMBL" id="CAA6825165.1"/>
    </source>
</evidence>
<reference evidence="1" key="1">
    <citation type="submission" date="2020-01" db="EMBL/GenBank/DDBJ databases">
        <authorList>
            <person name="Meier V. D."/>
            <person name="Meier V D."/>
        </authorList>
    </citation>
    <scope>NUCLEOTIDE SEQUENCE</scope>
    <source>
        <strain evidence="1">HLG_WM_MAG_02</strain>
    </source>
</reference>
<gene>
    <name evidence="1" type="ORF">HELGO_WM24527</name>
</gene>
<proteinExistence type="predicted"/>
<name>A0A6S6U0G8_9BACT</name>
<sequence length="400" mass="46694">MIHTELNFFSSMLQCITRTKEQKAFEQKLYLNGVKKEQVILIEKINKIIASQDLATKFVLQELDVARNGDAFTQNFAKKSGFHLAQYLGALEKFKEEREEIEEIQVLYLNFLDKIANEKIMFQTSMAILDGVMEHWIIGKYSEEGKFFVQEEERAEAVKEQLPIEKKVTIDSLKIYMNNIKAVVMGKLEYADDRIQDVLDKFNKIKDEKIKARAESKVESKEKLKTETKTEKKVKIYTEEKINDLMEKYSHVIEDIITGDINPKNREEIEIFEEEISLAAEEGNNLASVFCAFYEPKASHPNLPLPIINMNDKSKTFFIQILNTFEEKGFSESLENYLEENRENVYALATGNDKFMQYLMAFWYVWENEDESKIIQEQNLWYAQSAANGFEPAVQKMTKE</sequence>
<dbReference type="EMBL" id="CACVAZ010000191">
    <property type="protein sequence ID" value="CAA6825165.1"/>
    <property type="molecule type" value="Genomic_DNA"/>
</dbReference>